<keyword evidence="4" id="KW-0963">Cytoplasm</keyword>
<evidence type="ECO:0000313" key="11">
    <source>
        <dbReference type="EMBL" id="KGB31898.1"/>
    </source>
</evidence>
<sequence>MCADPEVHCVGPYSKCYSSKPSTEHPLFGLHRSRYHEQNINYNPNEPTEDLKAFERRLREIINGLGPKAYKWRVVLSVAVLILLCSSYCWLIDPVTYQAGFIGSLKKHPEFVCSILFLMVLFFMGAHKKVVLPSIIAHRSRVVLAEYNMACDNSGKLILRPKPNL</sequence>
<dbReference type="GO" id="GO:0006629">
    <property type="term" value="P:lipid metabolic process"/>
    <property type="evidence" value="ECO:0007669"/>
    <property type="project" value="UniProtKB-KW"/>
</dbReference>
<evidence type="ECO:0000256" key="4">
    <source>
        <dbReference type="ARBA" id="ARBA00022490"/>
    </source>
</evidence>
<evidence type="ECO:0000256" key="7">
    <source>
        <dbReference type="ARBA" id="ARBA00023098"/>
    </source>
</evidence>
<evidence type="ECO:0000256" key="8">
    <source>
        <dbReference type="ARBA" id="ARBA00023136"/>
    </source>
</evidence>
<keyword evidence="6" id="KW-1133">Transmembrane helix</keyword>
<dbReference type="GO" id="GO:0005737">
    <property type="term" value="C:cytoplasm"/>
    <property type="evidence" value="ECO:0007669"/>
    <property type="project" value="UniProtKB-SubCell"/>
</dbReference>
<dbReference type="EMBL" id="KL250487">
    <property type="protein sequence ID" value="KGB31898.1"/>
    <property type="molecule type" value="Genomic_DNA"/>
</dbReference>
<evidence type="ECO:0000256" key="3">
    <source>
        <dbReference type="ARBA" id="ARBA00010998"/>
    </source>
</evidence>
<evidence type="ECO:0000256" key="5">
    <source>
        <dbReference type="ARBA" id="ARBA00022692"/>
    </source>
</evidence>
<keyword evidence="5" id="KW-0812">Transmembrane</keyword>
<organism evidence="11">
    <name type="scientific">Schistosoma haematobium</name>
    <name type="common">Blood fluke</name>
    <dbReference type="NCBI Taxonomy" id="6185"/>
    <lineage>
        <taxon>Eukaryota</taxon>
        <taxon>Metazoa</taxon>
        <taxon>Spiralia</taxon>
        <taxon>Lophotrochozoa</taxon>
        <taxon>Platyhelminthes</taxon>
        <taxon>Trematoda</taxon>
        <taxon>Digenea</taxon>
        <taxon>Strigeidida</taxon>
        <taxon>Schistosomatoidea</taxon>
        <taxon>Schistosomatidae</taxon>
        <taxon>Schistosoma</taxon>
    </lineage>
</organism>
<evidence type="ECO:0000256" key="2">
    <source>
        <dbReference type="ARBA" id="ARBA00004496"/>
    </source>
</evidence>
<proteinExistence type="inferred from homology"/>
<dbReference type="GO" id="GO:0031965">
    <property type="term" value="C:nuclear membrane"/>
    <property type="evidence" value="ECO:0007669"/>
    <property type="project" value="UniProtKB-SubCell"/>
</dbReference>
<dbReference type="PANTHER" id="PTHR20996">
    <property type="entry name" value="NUCLEAR ENVELOPE PHOSPHATASE-REGULATORY SUBUNIT 1"/>
    <property type="match status" value="1"/>
</dbReference>
<keyword evidence="7" id="KW-0443">Lipid metabolism</keyword>
<accession>A0A095BSX3</accession>
<dbReference type="Pfam" id="PF09771">
    <property type="entry name" value="Tmemb_18A"/>
    <property type="match status" value="1"/>
</dbReference>
<protein>
    <recommendedName>
        <fullName evidence="10">Transmembrane protein 188</fullName>
    </recommendedName>
</protein>
<reference evidence="11" key="1">
    <citation type="journal article" date="2012" name="Nat. Genet.">
        <title>Whole-genome sequence of Schistosoma haematobium.</title>
        <authorList>
            <person name="Young N.D."/>
            <person name="Jex A.R."/>
            <person name="Li B."/>
            <person name="Liu S."/>
            <person name="Yang L."/>
            <person name="Xiong Z."/>
            <person name="Li Y."/>
            <person name="Cantacessi C."/>
            <person name="Hall R.S."/>
            <person name="Xu X."/>
            <person name="Chen F."/>
            <person name="Wu X."/>
            <person name="Zerlotini A."/>
            <person name="Oliveira G."/>
            <person name="Hofmann A."/>
            <person name="Zhang G."/>
            <person name="Fang X."/>
            <person name="Kang Y."/>
            <person name="Campbell B.E."/>
            <person name="Loukas A."/>
            <person name="Ranganathan S."/>
            <person name="Rollinson D."/>
            <person name="Rinaldi G."/>
            <person name="Brindley P.J."/>
            <person name="Yang H."/>
            <person name="Wang J."/>
            <person name="Wang J."/>
            <person name="Gasser R.B."/>
        </authorList>
    </citation>
    <scope>NUCLEOTIDE SEQUENCE [LARGE SCALE GENOMIC DNA]</scope>
</reference>
<dbReference type="AlphaFoldDB" id="A0A095BSX3"/>
<dbReference type="GO" id="GO:0071595">
    <property type="term" value="C:Nem1-Spo7 phosphatase complex"/>
    <property type="evidence" value="ECO:0007669"/>
    <property type="project" value="InterPro"/>
</dbReference>
<dbReference type="InterPro" id="IPR019168">
    <property type="entry name" value="NEP1-R1"/>
</dbReference>
<name>A0A095BSX3_SCHHA</name>
<evidence type="ECO:0000256" key="9">
    <source>
        <dbReference type="ARBA" id="ARBA00023242"/>
    </source>
</evidence>
<gene>
    <name evidence="11" type="ORF">MS3_00032</name>
</gene>
<keyword evidence="9" id="KW-0539">Nucleus</keyword>
<evidence type="ECO:0000256" key="10">
    <source>
        <dbReference type="ARBA" id="ARBA00030458"/>
    </source>
</evidence>
<dbReference type="PANTHER" id="PTHR20996:SF1">
    <property type="entry name" value="NUCLEAR ENVELOPE PHOSPHATASE-REGULATORY SUBUNIT 1"/>
    <property type="match status" value="1"/>
</dbReference>
<dbReference type="STRING" id="6185.A0A095BSX3"/>
<comment type="subcellular location">
    <subcellularLocation>
        <location evidence="2">Cytoplasm</location>
    </subcellularLocation>
    <subcellularLocation>
        <location evidence="1">Nucleus membrane</location>
        <topology evidence="1">Multi-pass membrane protein</topology>
    </subcellularLocation>
</comment>
<evidence type="ECO:0000256" key="1">
    <source>
        <dbReference type="ARBA" id="ARBA00004232"/>
    </source>
</evidence>
<keyword evidence="8" id="KW-0472">Membrane</keyword>
<comment type="similarity">
    <text evidence="3">Belongs to the CNEP1R1 family.</text>
</comment>
<evidence type="ECO:0000256" key="6">
    <source>
        <dbReference type="ARBA" id="ARBA00022989"/>
    </source>
</evidence>